<keyword evidence="6 11" id="KW-1133">Transmembrane helix</keyword>
<dbReference type="GO" id="GO:0031966">
    <property type="term" value="C:mitochondrial membrane"/>
    <property type="evidence" value="ECO:0007669"/>
    <property type="project" value="UniProtKB-SubCell"/>
</dbReference>
<dbReference type="EMBL" id="CAJFCJ010000006">
    <property type="protein sequence ID" value="CAD5115175.1"/>
    <property type="molecule type" value="Genomic_DNA"/>
</dbReference>
<protein>
    <submittedName>
        <fullName evidence="12">DgyrCDS4172</fullName>
    </submittedName>
</protein>
<evidence type="ECO:0000256" key="7">
    <source>
        <dbReference type="ARBA" id="ARBA00023128"/>
    </source>
</evidence>
<proteinExistence type="inferred from homology"/>
<feature type="transmembrane region" description="Helical" evidence="11">
    <location>
        <begin position="6"/>
        <end position="28"/>
    </location>
</feature>
<evidence type="ECO:0000256" key="10">
    <source>
        <dbReference type="RuleBase" id="RU000488"/>
    </source>
</evidence>
<dbReference type="Gene3D" id="1.50.40.10">
    <property type="entry name" value="Mitochondrial carrier domain"/>
    <property type="match status" value="2"/>
</dbReference>
<keyword evidence="4 9" id="KW-0812">Transmembrane</keyword>
<evidence type="ECO:0000313" key="13">
    <source>
        <dbReference type="Proteomes" id="UP000549394"/>
    </source>
</evidence>
<dbReference type="FunFam" id="1.50.40.10:FF:000051">
    <property type="entry name" value="Mitochondrial carnitine/acylcarnitine carrier protein"/>
    <property type="match status" value="1"/>
</dbReference>
<feature type="repeat" description="Solcar" evidence="9">
    <location>
        <begin position="105"/>
        <end position="193"/>
    </location>
</feature>
<dbReference type="Pfam" id="PF00153">
    <property type="entry name" value="Mito_carr"/>
    <property type="match status" value="3"/>
</dbReference>
<dbReference type="OrthoDB" id="14252at2759"/>
<dbReference type="AlphaFoldDB" id="A0A7I8VGP8"/>
<dbReference type="Proteomes" id="UP000549394">
    <property type="component" value="Unassembled WGS sequence"/>
</dbReference>
<reference evidence="12 13" key="1">
    <citation type="submission" date="2020-08" db="EMBL/GenBank/DDBJ databases">
        <authorList>
            <person name="Hejnol A."/>
        </authorList>
    </citation>
    <scope>NUCLEOTIDE SEQUENCE [LARGE SCALE GENOMIC DNA]</scope>
</reference>
<organism evidence="12 13">
    <name type="scientific">Dimorphilus gyrociliatus</name>
    <dbReference type="NCBI Taxonomy" id="2664684"/>
    <lineage>
        <taxon>Eukaryota</taxon>
        <taxon>Metazoa</taxon>
        <taxon>Spiralia</taxon>
        <taxon>Lophotrochozoa</taxon>
        <taxon>Annelida</taxon>
        <taxon>Polychaeta</taxon>
        <taxon>Polychaeta incertae sedis</taxon>
        <taxon>Dinophilidae</taxon>
        <taxon>Dimorphilus</taxon>
    </lineage>
</organism>
<evidence type="ECO:0000256" key="4">
    <source>
        <dbReference type="ARBA" id="ARBA00022692"/>
    </source>
</evidence>
<feature type="transmembrane region" description="Helical" evidence="11">
    <location>
        <begin position="110"/>
        <end position="128"/>
    </location>
</feature>
<evidence type="ECO:0000256" key="2">
    <source>
        <dbReference type="ARBA" id="ARBA00006375"/>
    </source>
</evidence>
<evidence type="ECO:0000256" key="11">
    <source>
        <dbReference type="SAM" id="Phobius"/>
    </source>
</evidence>
<keyword evidence="13" id="KW-1185">Reference proteome</keyword>
<comment type="similarity">
    <text evidence="2 10">Belongs to the mitochondrial carrier (TC 2.A.29) family.</text>
</comment>
<evidence type="ECO:0000256" key="9">
    <source>
        <dbReference type="PROSITE-ProRule" id="PRU00282"/>
    </source>
</evidence>
<evidence type="ECO:0000256" key="3">
    <source>
        <dbReference type="ARBA" id="ARBA00022448"/>
    </source>
</evidence>
<evidence type="ECO:0000256" key="5">
    <source>
        <dbReference type="ARBA" id="ARBA00022737"/>
    </source>
</evidence>
<keyword evidence="3 10" id="KW-0813">Transport</keyword>
<feature type="transmembrane region" description="Helical" evidence="11">
    <location>
        <begin position="67"/>
        <end position="90"/>
    </location>
</feature>
<dbReference type="PANTHER" id="PTHR45624:SF4">
    <property type="entry name" value="CONGESTED-LIKE TRACHEA PROTEIN-RELATED"/>
    <property type="match status" value="1"/>
</dbReference>
<dbReference type="PANTHER" id="PTHR45624">
    <property type="entry name" value="MITOCHONDRIAL BASIC AMINO ACIDS TRANSPORTER-RELATED"/>
    <property type="match status" value="1"/>
</dbReference>
<comment type="subcellular location">
    <subcellularLocation>
        <location evidence="1">Mitochondrion membrane</location>
        <topology evidence="1">Multi-pass membrane protein</topology>
    </subcellularLocation>
</comment>
<evidence type="ECO:0000313" key="12">
    <source>
        <dbReference type="EMBL" id="CAD5115175.1"/>
    </source>
</evidence>
<evidence type="ECO:0000256" key="1">
    <source>
        <dbReference type="ARBA" id="ARBA00004225"/>
    </source>
</evidence>
<dbReference type="InterPro" id="IPR018108">
    <property type="entry name" value="MCP_transmembrane"/>
</dbReference>
<feature type="repeat" description="Solcar" evidence="9">
    <location>
        <begin position="203"/>
        <end position="289"/>
    </location>
</feature>
<feature type="repeat" description="Solcar" evidence="9">
    <location>
        <begin position="5"/>
        <end position="96"/>
    </location>
</feature>
<dbReference type="InterPro" id="IPR050567">
    <property type="entry name" value="Mitochondrial_Carrier"/>
</dbReference>
<evidence type="ECO:0000256" key="8">
    <source>
        <dbReference type="ARBA" id="ARBA00023136"/>
    </source>
</evidence>
<dbReference type="GO" id="GO:1902603">
    <property type="term" value="P:carnitine transmembrane transport"/>
    <property type="evidence" value="ECO:0007669"/>
    <property type="project" value="TreeGrafter"/>
</dbReference>
<keyword evidence="8 9" id="KW-0472">Membrane</keyword>
<keyword evidence="5" id="KW-0677">Repeat</keyword>
<comment type="caution">
    <text evidence="12">The sequence shown here is derived from an EMBL/GenBank/DDBJ whole genome shotgun (WGS) entry which is preliminary data.</text>
</comment>
<dbReference type="GO" id="GO:0006839">
    <property type="term" value="P:mitochondrial transport"/>
    <property type="evidence" value="ECO:0007669"/>
    <property type="project" value="TreeGrafter"/>
</dbReference>
<dbReference type="SUPFAM" id="SSF103506">
    <property type="entry name" value="Mitochondrial carrier"/>
    <property type="match status" value="1"/>
</dbReference>
<dbReference type="PROSITE" id="PS50920">
    <property type="entry name" value="SOLCAR"/>
    <property type="match status" value="3"/>
</dbReference>
<accession>A0A7I8VGP8</accession>
<gene>
    <name evidence="12" type="ORF">DGYR_LOCUS3947</name>
</gene>
<sequence length="301" mass="32269">MPEEASAIKGFLAGGFGGMCLVLAGHPLDTMKVRLQTMPIPGPGEVPMYSGTVDCARKILVKEGVRGFYKGMAAPIAGVAPIFAVSFMGFNVGKQLQQKDPNTPLTYPQLFTAGCLAGVFSTTIMAPGERIKCLLQIQQNAATAKYSGPIDCAKQLYREGGIRSIYRGSMATLARDIPASGVYFMTYEWLKKLLTPEGSEGGLSVLRTLFAGGMAGIVNWIVALPPDVLKSRLQIAPEGKYPDGARGVLRELIRNEGILGFYKGATPVLLRAFPANAACFFGYEVAMKGLNWMEAKLMGRA</sequence>
<dbReference type="GO" id="GO:0015227">
    <property type="term" value="F:O-acyl-L-carnitine transmembrane transporter activity"/>
    <property type="evidence" value="ECO:0007669"/>
    <property type="project" value="TreeGrafter"/>
</dbReference>
<name>A0A7I8VGP8_9ANNE</name>
<dbReference type="InterPro" id="IPR023395">
    <property type="entry name" value="MCP_dom_sf"/>
</dbReference>
<keyword evidence="7" id="KW-0496">Mitochondrion</keyword>
<evidence type="ECO:0000256" key="6">
    <source>
        <dbReference type="ARBA" id="ARBA00022989"/>
    </source>
</evidence>